<dbReference type="GO" id="GO:0016746">
    <property type="term" value="F:acyltransferase activity"/>
    <property type="evidence" value="ECO:0007669"/>
    <property type="project" value="UniProtKB-KW"/>
</dbReference>
<comment type="caution">
    <text evidence="2">The sequence shown here is derived from an EMBL/GenBank/DDBJ whole genome shotgun (WGS) entry which is preliminary data.</text>
</comment>
<dbReference type="SUPFAM" id="SSF55729">
    <property type="entry name" value="Acyl-CoA N-acyltransferases (Nat)"/>
    <property type="match status" value="1"/>
</dbReference>
<accession>A0ABV1UGE8</accession>
<reference evidence="2 3" key="1">
    <citation type="submission" date="2024-06" db="EMBL/GenBank/DDBJ databases">
        <title>The Natural Products Discovery Center: Release of the First 8490 Sequenced Strains for Exploring Actinobacteria Biosynthetic Diversity.</title>
        <authorList>
            <person name="Kalkreuter E."/>
            <person name="Kautsar S.A."/>
            <person name="Yang D."/>
            <person name="Bader C.D."/>
            <person name="Teijaro C.N."/>
            <person name="Fluegel L."/>
            <person name="Davis C.M."/>
            <person name="Simpson J.R."/>
            <person name="Lauterbach L."/>
            <person name="Steele A.D."/>
            <person name="Gui C."/>
            <person name="Meng S."/>
            <person name="Li G."/>
            <person name="Viehrig K."/>
            <person name="Ye F."/>
            <person name="Su P."/>
            <person name="Kiefer A.F."/>
            <person name="Nichols A."/>
            <person name="Cepeda A.J."/>
            <person name="Yan W."/>
            <person name="Fan B."/>
            <person name="Jiang Y."/>
            <person name="Adhikari A."/>
            <person name="Zheng C.-J."/>
            <person name="Schuster L."/>
            <person name="Cowan T.M."/>
            <person name="Smanski M.J."/>
            <person name="Chevrette M.G."/>
            <person name="De Carvalho L.P.S."/>
            <person name="Shen B."/>
        </authorList>
    </citation>
    <scope>NUCLEOTIDE SEQUENCE [LARGE SCALE GENOMIC DNA]</scope>
    <source>
        <strain evidence="2 3">NPDC001166</strain>
    </source>
</reference>
<keyword evidence="2" id="KW-0808">Transferase</keyword>
<dbReference type="Proteomes" id="UP001470023">
    <property type="component" value="Unassembled WGS sequence"/>
</dbReference>
<sequence>MTHQSTAAPLAVGPARGLMPEGRAELLWTVQRTLRAHTSLAPRTFEELGLAYDQDRLLVAVTERGDLGGWLLCVRHADGVTQELAGLYVRPGFRGSGTARLLIAAALPGARTSLVLTTRQRFARHLVRHAGFRRCGPRDLVSAQWRGMLADRLRPARLGALISAGPAAGRPALLRHDRPAESEPCPGCLRPVHDGRAFTARDAAFGTGASSRYAACPHCGHLRQVSTGTDVQDVLCEPASPFTAGAMDSATVERLVYRPRARWLARHGVLSPGSRVLDVGCGTGGFLAHLAVRHGVRGTGVEADPVLAARARARGLAVHQADFTRFETDLRYDVVTLFHLLEHCPDPEAVLWRASSLLAPSGALCVEVPVVGGLAGRLYGAHWFPLLPPFHRHIPSRASLAETLRRACPDGRVDASRPIYLPGEYAVSAALLFEPLLPHPHQRRRLGPAAAAVGSVAALTAAGLSLPLEAASAVLHRVVPLAGHHRMLVRTAGDR</sequence>
<name>A0ABV1UGE8_9ACTN</name>
<dbReference type="CDD" id="cd02440">
    <property type="entry name" value="AdoMet_MTases"/>
    <property type="match status" value="1"/>
</dbReference>
<proteinExistence type="predicted"/>
<dbReference type="InterPro" id="IPR016181">
    <property type="entry name" value="Acyl_CoA_acyltransferase"/>
</dbReference>
<feature type="domain" description="N-acetyltransferase" evidence="1">
    <location>
        <begin position="13"/>
        <end position="151"/>
    </location>
</feature>
<dbReference type="InterPro" id="IPR029063">
    <property type="entry name" value="SAM-dependent_MTases_sf"/>
</dbReference>
<dbReference type="Gene3D" id="3.40.630.30">
    <property type="match status" value="1"/>
</dbReference>
<dbReference type="Pfam" id="PF13489">
    <property type="entry name" value="Methyltransf_23"/>
    <property type="match status" value="1"/>
</dbReference>
<dbReference type="EC" id="2.3.1.-" evidence="2"/>
<organism evidence="2 3">
    <name type="scientific">Streptomyces sp. 900105245</name>
    <dbReference type="NCBI Taxonomy" id="3154379"/>
    <lineage>
        <taxon>Bacteria</taxon>
        <taxon>Bacillati</taxon>
        <taxon>Actinomycetota</taxon>
        <taxon>Actinomycetes</taxon>
        <taxon>Kitasatosporales</taxon>
        <taxon>Streptomycetaceae</taxon>
        <taxon>Streptomyces</taxon>
    </lineage>
</organism>
<dbReference type="RefSeq" id="WP_352065266.1">
    <property type="nucleotide sequence ID" value="NZ_JBEPAZ010000047.1"/>
</dbReference>
<dbReference type="PANTHER" id="PTHR43861">
    <property type="entry name" value="TRANS-ACONITATE 2-METHYLTRANSFERASE-RELATED"/>
    <property type="match status" value="1"/>
</dbReference>
<keyword evidence="3" id="KW-1185">Reference proteome</keyword>
<dbReference type="InterPro" id="IPR000182">
    <property type="entry name" value="GNAT_dom"/>
</dbReference>
<evidence type="ECO:0000259" key="1">
    <source>
        <dbReference type="PROSITE" id="PS51186"/>
    </source>
</evidence>
<dbReference type="SUPFAM" id="SSF53335">
    <property type="entry name" value="S-adenosyl-L-methionine-dependent methyltransferases"/>
    <property type="match status" value="1"/>
</dbReference>
<dbReference type="EMBL" id="JBEPAZ010000047">
    <property type="protein sequence ID" value="MER6432790.1"/>
    <property type="molecule type" value="Genomic_DNA"/>
</dbReference>
<gene>
    <name evidence="2" type="ORF">ABT272_34445</name>
</gene>
<evidence type="ECO:0000313" key="3">
    <source>
        <dbReference type="Proteomes" id="UP001470023"/>
    </source>
</evidence>
<dbReference type="Gene3D" id="3.40.50.150">
    <property type="entry name" value="Vaccinia Virus protein VP39"/>
    <property type="match status" value="1"/>
</dbReference>
<dbReference type="Pfam" id="PF00583">
    <property type="entry name" value="Acetyltransf_1"/>
    <property type="match status" value="1"/>
</dbReference>
<dbReference type="PROSITE" id="PS51186">
    <property type="entry name" value="GNAT"/>
    <property type="match status" value="1"/>
</dbReference>
<keyword evidence="2" id="KW-0012">Acyltransferase</keyword>
<protein>
    <submittedName>
        <fullName evidence="2">GNAT family N-acetyltransferase</fullName>
        <ecNumber evidence="2">2.3.1.-</ecNumber>
    </submittedName>
</protein>
<evidence type="ECO:0000313" key="2">
    <source>
        <dbReference type="EMBL" id="MER6432790.1"/>
    </source>
</evidence>